<feature type="domain" description="NADH-ubiquinone oxidoreductase 51kDa subunit FMN-binding" evidence="9">
    <location>
        <begin position="7"/>
        <end position="149"/>
    </location>
</feature>
<dbReference type="PANTHER" id="PTHR43034">
    <property type="entry name" value="ION-TRANSLOCATING OXIDOREDUCTASE COMPLEX SUBUNIT C"/>
    <property type="match status" value="1"/>
</dbReference>
<dbReference type="PIRSF" id="PIRSF036408">
    <property type="entry name" value="PduS_prd"/>
    <property type="match status" value="1"/>
</dbReference>
<dbReference type="InterPro" id="IPR011538">
    <property type="entry name" value="Nuo51_FMN-bd"/>
</dbReference>
<dbReference type="GO" id="GO:0009055">
    <property type="term" value="F:electron transfer activity"/>
    <property type="evidence" value="ECO:0007669"/>
    <property type="project" value="InterPro"/>
</dbReference>
<dbReference type="GO" id="GO:0016020">
    <property type="term" value="C:membrane"/>
    <property type="evidence" value="ECO:0007669"/>
    <property type="project" value="InterPro"/>
</dbReference>
<dbReference type="InterPro" id="IPR009051">
    <property type="entry name" value="Helical_ferredxn"/>
</dbReference>
<keyword evidence="4" id="KW-0677">Repeat</keyword>
<evidence type="ECO:0000256" key="2">
    <source>
        <dbReference type="ARBA" id="ARBA00022485"/>
    </source>
</evidence>
<dbReference type="EMBL" id="DVMP01000114">
    <property type="protein sequence ID" value="HIU26045.1"/>
    <property type="molecule type" value="Genomic_DNA"/>
</dbReference>
<gene>
    <name evidence="11" type="ORF">IAC50_06105</name>
</gene>
<evidence type="ECO:0000259" key="10">
    <source>
        <dbReference type="Pfam" id="PF13375"/>
    </source>
</evidence>
<dbReference type="SUPFAM" id="SSF142984">
    <property type="entry name" value="Nqo1 middle domain-like"/>
    <property type="match status" value="1"/>
</dbReference>
<evidence type="ECO:0000256" key="5">
    <source>
        <dbReference type="ARBA" id="ARBA00022982"/>
    </source>
</evidence>
<evidence type="ECO:0000259" key="9">
    <source>
        <dbReference type="Pfam" id="PF01512"/>
    </source>
</evidence>
<protein>
    <submittedName>
        <fullName evidence="11">4Fe-4S dicluster domain-containing protein</fullName>
    </submittedName>
</protein>
<keyword evidence="1" id="KW-0813">Transport</keyword>
<accession>A0A9D1L6J2</accession>
<dbReference type="GO" id="GO:0046872">
    <property type="term" value="F:metal ion binding"/>
    <property type="evidence" value="ECO:0007669"/>
    <property type="project" value="UniProtKB-KW"/>
</dbReference>
<dbReference type="Gene3D" id="3.40.50.11540">
    <property type="entry name" value="NADH-ubiquinone oxidoreductase 51kDa subunit"/>
    <property type="match status" value="1"/>
</dbReference>
<dbReference type="InterPro" id="IPR037225">
    <property type="entry name" value="Nuo51_FMN-bd_sf"/>
</dbReference>
<reference evidence="11" key="1">
    <citation type="submission" date="2020-10" db="EMBL/GenBank/DDBJ databases">
        <authorList>
            <person name="Gilroy R."/>
        </authorList>
    </citation>
    <scope>NUCLEOTIDE SEQUENCE</scope>
    <source>
        <strain evidence="11">ChiHcec3-6078</strain>
    </source>
</reference>
<organism evidence="11 12">
    <name type="scientific">Candidatus Allocopromorpha excrementigallinarum</name>
    <dbReference type="NCBI Taxonomy" id="2840742"/>
    <lineage>
        <taxon>Bacteria</taxon>
        <taxon>Bacillati</taxon>
        <taxon>Bacillota</taxon>
        <taxon>Clostridia</taxon>
        <taxon>Eubacteriales</taxon>
        <taxon>Eubacteriaceae</taxon>
        <taxon>Eubacteriaceae incertae sedis</taxon>
        <taxon>Candidatus Allocopromorpha</taxon>
    </lineage>
</organism>
<evidence type="ECO:0000256" key="1">
    <source>
        <dbReference type="ARBA" id="ARBA00022448"/>
    </source>
</evidence>
<dbReference type="InterPro" id="IPR010208">
    <property type="entry name" value="Ion_transpt_RnfC/RsxC"/>
</dbReference>
<evidence type="ECO:0000256" key="7">
    <source>
        <dbReference type="ARBA" id="ARBA00023014"/>
    </source>
</evidence>
<evidence type="ECO:0000256" key="3">
    <source>
        <dbReference type="ARBA" id="ARBA00022723"/>
    </source>
</evidence>
<evidence type="ECO:0000256" key="6">
    <source>
        <dbReference type="ARBA" id="ARBA00023004"/>
    </source>
</evidence>
<proteinExistence type="predicted"/>
<keyword evidence="3" id="KW-0479">Metal-binding</keyword>
<comment type="caution">
    <text evidence="11">The sequence shown here is derived from an EMBL/GenBank/DDBJ whole genome shotgun (WGS) entry which is preliminary data.</text>
</comment>
<dbReference type="Pfam" id="PF01512">
    <property type="entry name" value="Complex1_51K"/>
    <property type="match status" value="1"/>
</dbReference>
<keyword evidence="2" id="KW-0004">4Fe-4S</keyword>
<reference evidence="11" key="2">
    <citation type="journal article" date="2021" name="PeerJ">
        <title>Extensive microbial diversity within the chicken gut microbiome revealed by metagenomics and culture.</title>
        <authorList>
            <person name="Gilroy R."/>
            <person name="Ravi A."/>
            <person name="Getino M."/>
            <person name="Pursley I."/>
            <person name="Horton D.L."/>
            <person name="Alikhan N.F."/>
            <person name="Baker D."/>
            <person name="Gharbi K."/>
            <person name="Hall N."/>
            <person name="Watson M."/>
            <person name="Adriaenssens E.M."/>
            <person name="Foster-Nyarko E."/>
            <person name="Jarju S."/>
            <person name="Secka A."/>
            <person name="Antonio M."/>
            <person name="Oren A."/>
            <person name="Chaudhuri R.R."/>
            <person name="La Ragione R."/>
            <person name="Hildebrand F."/>
            <person name="Pallen M.J."/>
        </authorList>
    </citation>
    <scope>NUCLEOTIDE SEQUENCE</scope>
    <source>
        <strain evidence="11">ChiHcec3-6078</strain>
    </source>
</reference>
<dbReference type="InterPro" id="IPR026902">
    <property type="entry name" value="RnfC_N"/>
</dbReference>
<sequence>MKAIEKIRAAGIVGCGGAGFPTHIKYSGEAQWIIINAVECEPLLRTDRYIMRHNAKEIIAAAEILGKEMKAEHVVIATKAEYEKEIKALEDAIDDLRSNIRIHRLKSFYPAGDEQILVYEVTGKVVQPGGIPKEAGAVVSNVGTVYEISEALKGRAFTHKLFTVTGDVEKPLIVKAPLGTELLSCIKESVPYREGFSFITGGPMMGKVRTFDEAETQVVTKTTSGIIVLPVRSKLEKGSELKISEMLLRAKSSCIQCSFCTELCSRHLMGHPLMPHKIMRKIAFCSDVEDILKEDDVKNAMICSECGICEEYACPMGLQPRKINSMLKRVYRSEGFRFENNSADTGVDPMREYRKIPSRRLAKRLGLEDYYETEIDDIINIDTKIKKVIIPKKQHAGEPAEEVVAEGQKVKCGSLIADCGADRLGARLHASIDGVVSRISKESIEIER</sequence>
<dbReference type="Proteomes" id="UP000824090">
    <property type="component" value="Unassembled WGS sequence"/>
</dbReference>
<evidence type="ECO:0000256" key="8">
    <source>
        <dbReference type="SAM" id="Coils"/>
    </source>
</evidence>
<dbReference type="InterPro" id="IPR017054">
    <property type="entry name" value="PduS"/>
</dbReference>
<dbReference type="SUPFAM" id="SSF142019">
    <property type="entry name" value="Nqo1 FMN-binding domain-like"/>
    <property type="match status" value="1"/>
</dbReference>
<evidence type="ECO:0000256" key="4">
    <source>
        <dbReference type="ARBA" id="ARBA00022737"/>
    </source>
</evidence>
<evidence type="ECO:0000313" key="11">
    <source>
        <dbReference type="EMBL" id="HIU26045.1"/>
    </source>
</evidence>
<evidence type="ECO:0000313" key="12">
    <source>
        <dbReference type="Proteomes" id="UP000824090"/>
    </source>
</evidence>
<keyword evidence="5" id="KW-0249">Electron transport</keyword>
<keyword evidence="8" id="KW-0175">Coiled coil</keyword>
<dbReference type="PANTHER" id="PTHR43034:SF2">
    <property type="entry name" value="ION-TRANSLOCATING OXIDOREDUCTASE COMPLEX SUBUNIT C"/>
    <property type="match status" value="1"/>
</dbReference>
<dbReference type="Pfam" id="PF13534">
    <property type="entry name" value="Fer4_17"/>
    <property type="match status" value="1"/>
</dbReference>
<dbReference type="GO" id="GO:0051539">
    <property type="term" value="F:4 iron, 4 sulfur cluster binding"/>
    <property type="evidence" value="ECO:0007669"/>
    <property type="project" value="UniProtKB-KW"/>
</dbReference>
<dbReference type="SUPFAM" id="SSF46548">
    <property type="entry name" value="alpha-helical ferredoxin"/>
    <property type="match status" value="1"/>
</dbReference>
<keyword evidence="6" id="KW-0408">Iron</keyword>
<dbReference type="Pfam" id="PF13375">
    <property type="entry name" value="RnfC_N"/>
    <property type="match status" value="1"/>
</dbReference>
<name>A0A9D1L6J2_9FIRM</name>
<feature type="domain" description="RnfC Barrel sandwich hybrid" evidence="10">
    <location>
        <begin position="379"/>
        <end position="443"/>
    </location>
</feature>
<dbReference type="Gene3D" id="1.10.1060.10">
    <property type="entry name" value="Alpha-helical ferredoxin"/>
    <property type="match status" value="1"/>
</dbReference>
<feature type="coiled-coil region" evidence="8">
    <location>
        <begin position="79"/>
        <end position="106"/>
    </location>
</feature>
<keyword evidence="7" id="KW-0411">Iron-sulfur</keyword>
<dbReference type="AlphaFoldDB" id="A0A9D1L6J2"/>